<feature type="domain" description="TonB-dependent transporter Oar-like beta-barrel" evidence="9">
    <location>
        <begin position="334"/>
        <end position="566"/>
    </location>
</feature>
<dbReference type="InterPro" id="IPR013784">
    <property type="entry name" value="Carb-bd-like_fold"/>
</dbReference>
<dbReference type="EMBL" id="JBHSPH010000010">
    <property type="protein sequence ID" value="MFC5864878.1"/>
    <property type="molecule type" value="Genomic_DNA"/>
</dbReference>
<dbReference type="Gene3D" id="2.60.40.1120">
    <property type="entry name" value="Carboxypeptidase-like, regulatory domain"/>
    <property type="match status" value="1"/>
</dbReference>
<evidence type="ECO:0000256" key="4">
    <source>
        <dbReference type="ARBA" id="ARBA00022692"/>
    </source>
</evidence>
<evidence type="ECO:0000259" key="9">
    <source>
        <dbReference type="Pfam" id="PF25183"/>
    </source>
</evidence>
<dbReference type="RefSeq" id="WP_263332382.1">
    <property type="nucleotide sequence ID" value="NZ_JAGSYH010000001.1"/>
</dbReference>
<evidence type="ECO:0000313" key="11">
    <source>
        <dbReference type="Proteomes" id="UP001596091"/>
    </source>
</evidence>
<comment type="caution">
    <text evidence="10">The sequence shown here is derived from an EMBL/GenBank/DDBJ whole genome shotgun (WGS) entry which is preliminary data.</text>
</comment>
<dbReference type="SUPFAM" id="SSF49452">
    <property type="entry name" value="Starch-binding domain-like"/>
    <property type="match status" value="1"/>
</dbReference>
<evidence type="ECO:0000256" key="7">
    <source>
        <dbReference type="ARBA" id="ARBA00023237"/>
    </source>
</evidence>
<feature type="domain" description="TonB-dependent transporter Oar-like beta-barrel" evidence="9">
    <location>
        <begin position="567"/>
        <end position="893"/>
    </location>
</feature>
<dbReference type="SUPFAM" id="SSF56935">
    <property type="entry name" value="Porins"/>
    <property type="match status" value="1"/>
</dbReference>
<dbReference type="Proteomes" id="UP001596091">
    <property type="component" value="Unassembled WGS sequence"/>
</dbReference>
<accession>A0ABW1EN96</accession>
<reference evidence="11" key="1">
    <citation type="journal article" date="2019" name="Int. J. Syst. Evol. Microbiol.">
        <title>The Global Catalogue of Microorganisms (GCM) 10K type strain sequencing project: providing services to taxonomists for standard genome sequencing and annotation.</title>
        <authorList>
            <consortium name="The Broad Institute Genomics Platform"/>
            <consortium name="The Broad Institute Genome Sequencing Center for Infectious Disease"/>
            <person name="Wu L."/>
            <person name="Ma J."/>
        </authorList>
    </citation>
    <scope>NUCLEOTIDE SEQUENCE [LARGE SCALE GENOMIC DNA]</scope>
    <source>
        <strain evidence="11">JCM 4087</strain>
    </source>
</reference>
<evidence type="ECO:0000256" key="6">
    <source>
        <dbReference type="ARBA" id="ARBA00023136"/>
    </source>
</evidence>
<evidence type="ECO:0000256" key="5">
    <source>
        <dbReference type="ARBA" id="ARBA00022729"/>
    </source>
</evidence>
<evidence type="ECO:0000256" key="2">
    <source>
        <dbReference type="ARBA" id="ARBA00022448"/>
    </source>
</evidence>
<proteinExistence type="predicted"/>
<dbReference type="PANTHER" id="PTHR30069">
    <property type="entry name" value="TONB-DEPENDENT OUTER MEMBRANE RECEPTOR"/>
    <property type="match status" value="1"/>
</dbReference>
<comment type="subcellular location">
    <subcellularLocation>
        <location evidence="1">Cell outer membrane</location>
        <topology evidence="1">Multi-pass membrane protein</topology>
    </subcellularLocation>
</comment>
<keyword evidence="7" id="KW-0998">Cell outer membrane</keyword>
<name>A0ABW1EN96_9BACT</name>
<keyword evidence="4" id="KW-0812">Transmembrane</keyword>
<keyword evidence="11" id="KW-1185">Reference proteome</keyword>
<organism evidence="10 11">
    <name type="scientific">Acidicapsa dinghuensis</name>
    <dbReference type="NCBI Taxonomy" id="2218256"/>
    <lineage>
        <taxon>Bacteria</taxon>
        <taxon>Pseudomonadati</taxon>
        <taxon>Acidobacteriota</taxon>
        <taxon>Terriglobia</taxon>
        <taxon>Terriglobales</taxon>
        <taxon>Acidobacteriaceae</taxon>
        <taxon>Acidicapsa</taxon>
    </lineage>
</organism>
<keyword evidence="2" id="KW-0813">Transport</keyword>
<keyword evidence="5 8" id="KW-0732">Signal</keyword>
<dbReference type="PANTHER" id="PTHR30069:SF29">
    <property type="entry name" value="HEMOGLOBIN AND HEMOGLOBIN-HAPTOGLOBIN-BINDING PROTEIN 1-RELATED"/>
    <property type="match status" value="1"/>
</dbReference>
<feature type="chain" id="PRO_5045732031" evidence="8">
    <location>
        <begin position="18"/>
        <end position="982"/>
    </location>
</feature>
<protein>
    <submittedName>
        <fullName evidence="10">Carboxypeptidase regulatory-like domain-containing protein</fullName>
    </submittedName>
</protein>
<dbReference type="InterPro" id="IPR039426">
    <property type="entry name" value="TonB-dep_rcpt-like"/>
</dbReference>
<evidence type="ECO:0000313" key="10">
    <source>
        <dbReference type="EMBL" id="MFC5864878.1"/>
    </source>
</evidence>
<sequence length="982" mass="105767">MRLIAAFLILVCSFAAAAQTTDTATLQGTVTDQTNAAVPHAAVTVENALTGLHREATADTNGYFVVAGLPVAGAYKVTVTGPGFAAAEVDHVVLAAGSAAQVSVRLNVAVASANVIVTGAANDVRIDQPQLGIRLSEQQIEETPLYSRRITYLPLLSAANRPAINQGDVFMNEDLFTTNGAGRRQTWFEIDGSTGNDSWGRQTLFTNVPQMAVDEMSVLTNAFTAQYGGGTGSVVNIVTRSGGNSLHGQVLELWRPSGPEASLSGFTTANASSGNDLTNDALGQTAASIGGAFGKDQLNHFFLAGEFNRQDRASPVISPLDPGPYIGHYRGWLGFLRLDRQFNAHNNGFLRVNMDHFYDTNPNGIVGGNSLPNVARIFRRYTYAGELGETSVLTPHMVNNARLQFQLASPITEFDPVVFSTQFVVPITSSCGSTACGTFTSGTSQSALLMNRQYVANETLAIAYGHHDITFGGSVIDAHTGGNSKEFGGPIYLGSFTYFPCPQPVSVCESSDYLNSIANVQSYQQSYGNANYTVDDQLWALFAQDDYRVSHRLTLNAGLRYERQTFTDAALSFAPRVGFVFDMTGSGSLVARGGFGIYYSQIVDNEEASYALGGPQGVFNYTATPGQAGFPAAVSDAPLPAFPAGANAPVRSLYVRPGDSKYLDTFFPTSALNGYPDQLLNPYSEQWTLGIEHRFATQWLLSIDYVGTHTLRIVRPLDVDSPSYFARTEPGQVRTAQAANCTRPYWIYWYQQNGATCNTAKATNPQPPYSVIQTDVNDGYLHYDALDVNLSHAFSKRFEMLTSYTWSHTLDNVDPDTTSQNPNDANVTGEAEYGNAIYDQRHRFVLSGLYVAPLKVHIGGVTTLASGLPYNLTTGVVNNGDTGATTARPVINGAVVGRDTGRGNPIYSVGPFVSRSFPLYRDLVHLDLRAEASNVLNHANFVGYNGTYGNGATRAAGFGQPLVGIINQLPARELQFSAKFLF</sequence>
<keyword evidence="6" id="KW-0472">Membrane</keyword>
<feature type="signal peptide" evidence="8">
    <location>
        <begin position="1"/>
        <end position="17"/>
    </location>
</feature>
<evidence type="ECO:0000256" key="8">
    <source>
        <dbReference type="SAM" id="SignalP"/>
    </source>
</evidence>
<dbReference type="Pfam" id="PF13620">
    <property type="entry name" value="CarboxypepD_reg"/>
    <property type="match status" value="1"/>
</dbReference>
<gene>
    <name evidence="10" type="ORF">ACFPT7_21400</name>
</gene>
<evidence type="ECO:0000256" key="1">
    <source>
        <dbReference type="ARBA" id="ARBA00004571"/>
    </source>
</evidence>
<evidence type="ECO:0000256" key="3">
    <source>
        <dbReference type="ARBA" id="ARBA00022452"/>
    </source>
</evidence>
<dbReference type="Pfam" id="PF25183">
    <property type="entry name" value="OMP_b-brl_4"/>
    <property type="match status" value="2"/>
</dbReference>
<dbReference type="Gene3D" id="2.40.170.20">
    <property type="entry name" value="TonB-dependent receptor, beta-barrel domain"/>
    <property type="match status" value="1"/>
</dbReference>
<dbReference type="InterPro" id="IPR057601">
    <property type="entry name" value="Oar-like_b-barrel"/>
</dbReference>
<keyword evidence="3" id="KW-1134">Transmembrane beta strand</keyword>
<dbReference type="InterPro" id="IPR036942">
    <property type="entry name" value="Beta-barrel_TonB_sf"/>
</dbReference>